<evidence type="ECO:0000256" key="4">
    <source>
        <dbReference type="ARBA" id="ARBA00022692"/>
    </source>
</evidence>
<keyword evidence="5 7" id="KW-1133">Transmembrane helix</keyword>
<dbReference type="EMBL" id="JAPFQI010000004">
    <property type="protein sequence ID" value="MCW8085683.1"/>
    <property type="molecule type" value="Genomic_DNA"/>
</dbReference>
<reference evidence="9 10" key="1">
    <citation type="submission" date="2022-10" db="EMBL/GenBank/DDBJ databases">
        <title>Roseococcus glaciei nov., sp. nov., isolated from glacier.</title>
        <authorList>
            <person name="Liu Q."/>
            <person name="Xin Y.-H."/>
        </authorList>
    </citation>
    <scope>NUCLEOTIDE SEQUENCE [LARGE SCALE GENOMIC DNA]</scope>
    <source>
        <strain evidence="9 10">MDT2-1-1</strain>
    </source>
</reference>
<dbReference type="Pfam" id="PF00528">
    <property type="entry name" value="BPD_transp_1"/>
    <property type="match status" value="1"/>
</dbReference>
<evidence type="ECO:0000256" key="5">
    <source>
        <dbReference type="ARBA" id="ARBA00022989"/>
    </source>
</evidence>
<dbReference type="Proteomes" id="UP001526430">
    <property type="component" value="Unassembled WGS sequence"/>
</dbReference>
<sequence>MSAKIVLGRVALYALLSAVTFLVCFPLVWAFFTSVKPKEEIFRWPPTLWPESWTLENYRALLEGKQAYFQAGAAAASGPPPSAFFLDWFLNSVIVTLGTTAISTIVSTLAAYSLTRFRFPGQRAVPYLALVGYMVPSIIFVFPMFLVMADLRLTDTLFSLILGYVCITLPFCMWLMWAFFRGVPIEIEEAALVDGASRLRVFWEIVLPTAWPGIIAAAIFTLIVSWNDYLFGRVFMNSMENLPLTVGVMHFFDGTHVDWGLMMASSVMMTVPMAVLFMLLQKHLVAGFGAGAVKG</sequence>
<keyword evidence="10" id="KW-1185">Reference proteome</keyword>
<keyword evidence="4 7" id="KW-0812">Transmembrane</keyword>
<dbReference type="InterPro" id="IPR050901">
    <property type="entry name" value="BP-dep_ABC_trans_perm"/>
</dbReference>
<dbReference type="CDD" id="cd06261">
    <property type="entry name" value="TM_PBP2"/>
    <property type="match status" value="1"/>
</dbReference>
<name>A0ABT3NU56_9PROT</name>
<keyword evidence="6 7" id="KW-0472">Membrane</keyword>
<dbReference type="InterPro" id="IPR000515">
    <property type="entry name" value="MetI-like"/>
</dbReference>
<feature type="transmembrane region" description="Helical" evidence="7">
    <location>
        <begin position="259"/>
        <end position="280"/>
    </location>
</feature>
<dbReference type="PANTHER" id="PTHR32243">
    <property type="entry name" value="MALTOSE TRANSPORT SYSTEM PERMEASE-RELATED"/>
    <property type="match status" value="1"/>
</dbReference>
<evidence type="ECO:0000256" key="7">
    <source>
        <dbReference type="RuleBase" id="RU363032"/>
    </source>
</evidence>
<evidence type="ECO:0000256" key="2">
    <source>
        <dbReference type="ARBA" id="ARBA00022448"/>
    </source>
</evidence>
<evidence type="ECO:0000259" key="8">
    <source>
        <dbReference type="PROSITE" id="PS50928"/>
    </source>
</evidence>
<dbReference type="PANTHER" id="PTHR32243:SF18">
    <property type="entry name" value="INNER MEMBRANE ABC TRANSPORTER PERMEASE PROTEIN YCJP"/>
    <property type="match status" value="1"/>
</dbReference>
<gene>
    <name evidence="9" type="ORF">OF850_08605</name>
</gene>
<accession>A0ABT3NU56</accession>
<organism evidence="9 10">
    <name type="scientific">Sabulicella glaciei</name>
    <dbReference type="NCBI Taxonomy" id="2984948"/>
    <lineage>
        <taxon>Bacteria</taxon>
        <taxon>Pseudomonadati</taxon>
        <taxon>Pseudomonadota</taxon>
        <taxon>Alphaproteobacteria</taxon>
        <taxon>Acetobacterales</taxon>
        <taxon>Acetobacteraceae</taxon>
        <taxon>Sabulicella</taxon>
    </lineage>
</organism>
<comment type="caution">
    <text evidence="9">The sequence shown here is derived from an EMBL/GenBank/DDBJ whole genome shotgun (WGS) entry which is preliminary data.</text>
</comment>
<dbReference type="PROSITE" id="PS50928">
    <property type="entry name" value="ABC_TM1"/>
    <property type="match status" value="1"/>
</dbReference>
<evidence type="ECO:0000256" key="3">
    <source>
        <dbReference type="ARBA" id="ARBA00022475"/>
    </source>
</evidence>
<comment type="subcellular location">
    <subcellularLocation>
        <location evidence="1 7">Cell membrane</location>
        <topology evidence="1 7">Multi-pass membrane protein</topology>
    </subcellularLocation>
</comment>
<dbReference type="RefSeq" id="WP_301589618.1">
    <property type="nucleotide sequence ID" value="NZ_JAPFQI010000004.1"/>
</dbReference>
<dbReference type="Gene3D" id="1.10.3720.10">
    <property type="entry name" value="MetI-like"/>
    <property type="match status" value="1"/>
</dbReference>
<protein>
    <submittedName>
        <fullName evidence="9">Carbohydrate ABC transporter permease</fullName>
    </submittedName>
</protein>
<comment type="similarity">
    <text evidence="7">Belongs to the binding-protein-dependent transport system permease family.</text>
</comment>
<evidence type="ECO:0000256" key="1">
    <source>
        <dbReference type="ARBA" id="ARBA00004651"/>
    </source>
</evidence>
<proteinExistence type="inferred from homology"/>
<feature type="domain" description="ABC transmembrane type-1" evidence="8">
    <location>
        <begin position="89"/>
        <end position="280"/>
    </location>
</feature>
<evidence type="ECO:0000313" key="9">
    <source>
        <dbReference type="EMBL" id="MCW8085683.1"/>
    </source>
</evidence>
<dbReference type="SUPFAM" id="SSF161098">
    <property type="entry name" value="MetI-like"/>
    <property type="match status" value="1"/>
</dbReference>
<dbReference type="InterPro" id="IPR035906">
    <property type="entry name" value="MetI-like_sf"/>
</dbReference>
<keyword evidence="2 7" id="KW-0813">Transport</keyword>
<evidence type="ECO:0000256" key="6">
    <source>
        <dbReference type="ARBA" id="ARBA00023136"/>
    </source>
</evidence>
<feature type="transmembrane region" description="Helical" evidence="7">
    <location>
        <begin position="201"/>
        <end position="226"/>
    </location>
</feature>
<feature type="transmembrane region" description="Helical" evidence="7">
    <location>
        <begin position="12"/>
        <end position="32"/>
    </location>
</feature>
<keyword evidence="3" id="KW-1003">Cell membrane</keyword>
<feature type="transmembrane region" description="Helical" evidence="7">
    <location>
        <begin position="124"/>
        <end position="145"/>
    </location>
</feature>
<evidence type="ECO:0000313" key="10">
    <source>
        <dbReference type="Proteomes" id="UP001526430"/>
    </source>
</evidence>
<feature type="transmembrane region" description="Helical" evidence="7">
    <location>
        <begin position="157"/>
        <end position="180"/>
    </location>
</feature>
<feature type="transmembrane region" description="Helical" evidence="7">
    <location>
        <begin position="88"/>
        <end position="112"/>
    </location>
</feature>